<reference evidence="6 7" key="1">
    <citation type="submission" date="2019-03" db="EMBL/GenBank/DDBJ databases">
        <title>Genomic Encyclopedia of Type Strains, Phase IV (KMG-IV): sequencing the most valuable type-strain genomes for metagenomic binning, comparative biology and taxonomic classification.</title>
        <authorList>
            <person name="Goeker M."/>
        </authorList>
    </citation>
    <scope>NUCLEOTIDE SEQUENCE [LARGE SCALE GENOMIC DNA]</scope>
    <source>
        <strain evidence="6 7">DSM 19345</strain>
    </source>
</reference>
<dbReference type="OrthoDB" id="9811969at2"/>
<organism evidence="6 7">
    <name type="scientific">Tepidamorphus gemmatus</name>
    <dbReference type="NCBI Taxonomy" id="747076"/>
    <lineage>
        <taxon>Bacteria</taxon>
        <taxon>Pseudomonadati</taxon>
        <taxon>Pseudomonadota</taxon>
        <taxon>Alphaproteobacteria</taxon>
        <taxon>Hyphomicrobiales</taxon>
        <taxon>Tepidamorphaceae</taxon>
        <taxon>Tepidamorphus</taxon>
    </lineage>
</organism>
<name>A0A4R3M5Z8_9HYPH</name>
<evidence type="ECO:0000256" key="3">
    <source>
        <dbReference type="ARBA" id="ARBA00022989"/>
    </source>
</evidence>
<comment type="subcellular location">
    <subcellularLocation>
        <location evidence="1">Endomembrane system</location>
        <topology evidence="1">Multi-pass membrane protein</topology>
    </subcellularLocation>
</comment>
<dbReference type="Gene3D" id="1.20.120.1630">
    <property type="match status" value="1"/>
</dbReference>
<keyword evidence="3 5" id="KW-1133">Transmembrane helix</keyword>
<dbReference type="GO" id="GO:0012505">
    <property type="term" value="C:endomembrane system"/>
    <property type="evidence" value="ECO:0007669"/>
    <property type="project" value="UniProtKB-SubCell"/>
</dbReference>
<accession>A0A4R3M5Z8</accession>
<dbReference type="Proteomes" id="UP000295678">
    <property type="component" value="Unassembled WGS sequence"/>
</dbReference>
<keyword evidence="2 5" id="KW-0812">Transmembrane</keyword>
<evidence type="ECO:0000256" key="5">
    <source>
        <dbReference type="SAM" id="Phobius"/>
    </source>
</evidence>
<sequence length="214" mass="23656">MISEHITARLSGSWLQDVQRRRKWVLRALAVAAVVGFLFTDSMWRPGGFTHEAIEYFGIGLLLVCVLGRAWCTLYIGGRKKAELVQVGPYSVSRNPLYVFSIIGAAGVGAAAGSVISTLLLAVACYAVFAVVVSREEQFLSERFGRAYAEYCARVPRFWPRLSEWRDVATVEASPRLVLASVRDGALFFLAIPFVEAIEHLHMNGILPVQLLLP</sequence>
<feature type="transmembrane region" description="Helical" evidence="5">
    <location>
        <begin position="97"/>
        <end position="129"/>
    </location>
</feature>
<protein>
    <submittedName>
        <fullName evidence="6">Protein-S-isoprenylcysteine O-methyltransferase Ste14</fullName>
    </submittedName>
</protein>
<dbReference type="PANTHER" id="PTHR12714:SF9">
    <property type="entry name" value="PROTEIN-S-ISOPRENYLCYSTEINE O-METHYLTRANSFERASE"/>
    <property type="match status" value="1"/>
</dbReference>
<feature type="transmembrane region" description="Helical" evidence="5">
    <location>
        <begin position="56"/>
        <end position="76"/>
    </location>
</feature>
<feature type="transmembrane region" description="Helical" evidence="5">
    <location>
        <begin position="24"/>
        <end position="44"/>
    </location>
</feature>
<evidence type="ECO:0000313" key="6">
    <source>
        <dbReference type="EMBL" id="TCT08811.1"/>
    </source>
</evidence>
<evidence type="ECO:0000256" key="2">
    <source>
        <dbReference type="ARBA" id="ARBA00022692"/>
    </source>
</evidence>
<dbReference type="AlphaFoldDB" id="A0A4R3M5Z8"/>
<evidence type="ECO:0000256" key="1">
    <source>
        <dbReference type="ARBA" id="ARBA00004127"/>
    </source>
</evidence>
<dbReference type="PANTHER" id="PTHR12714">
    <property type="entry name" value="PROTEIN-S ISOPRENYLCYSTEINE O-METHYLTRANSFERASE"/>
    <property type="match status" value="1"/>
</dbReference>
<dbReference type="Pfam" id="PF04191">
    <property type="entry name" value="PEMT"/>
    <property type="match status" value="1"/>
</dbReference>
<gene>
    <name evidence="6" type="ORF">EDC22_108124</name>
</gene>
<proteinExistence type="predicted"/>
<comment type="caution">
    <text evidence="6">The sequence shown here is derived from an EMBL/GenBank/DDBJ whole genome shotgun (WGS) entry which is preliminary data.</text>
</comment>
<evidence type="ECO:0000256" key="4">
    <source>
        <dbReference type="ARBA" id="ARBA00023136"/>
    </source>
</evidence>
<dbReference type="InterPro" id="IPR007318">
    <property type="entry name" value="Phopholipid_MeTrfase"/>
</dbReference>
<dbReference type="RefSeq" id="WP_132807213.1">
    <property type="nucleotide sequence ID" value="NZ_SMAK01000008.1"/>
</dbReference>
<keyword evidence="4 5" id="KW-0472">Membrane</keyword>
<keyword evidence="7" id="KW-1185">Reference proteome</keyword>
<dbReference type="GO" id="GO:0032259">
    <property type="term" value="P:methylation"/>
    <property type="evidence" value="ECO:0007669"/>
    <property type="project" value="UniProtKB-KW"/>
</dbReference>
<dbReference type="GO" id="GO:0008168">
    <property type="term" value="F:methyltransferase activity"/>
    <property type="evidence" value="ECO:0007669"/>
    <property type="project" value="UniProtKB-KW"/>
</dbReference>
<keyword evidence="6" id="KW-0489">Methyltransferase</keyword>
<keyword evidence="6" id="KW-0808">Transferase</keyword>
<evidence type="ECO:0000313" key="7">
    <source>
        <dbReference type="Proteomes" id="UP000295678"/>
    </source>
</evidence>
<dbReference type="EMBL" id="SMAK01000008">
    <property type="protein sequence ID" value="TCT08811.1"/>
    <property type="molecule type" value="Genomic_DNA"/>
</dbReference>